<evidence type="ECO:0000256" key="7">
    <source>
        <dbReference type="ARBA" id="ARBA00022679"/>
    </source>
</evidence>
<dbReference type="InterPro" id="IPR001783">
    <property type="entry name" value="Lumazine-bd"/>
</dbReference>
<dbReference type="InterPro" id="IPR017938">
    <property type="entry name" value="Riboflavin_synthase-like_b-brl"/>
</dbReference>
<keyword evidence="6" id="KW-0686">Riboflavin biosynthesis</keyword>
<comment type="catalytic activity">
    <reaction evidence="1">
        <text>2 6,7-dimethyl-8-(1-D-ribityl)lumazine + H(+) = 5-amino-6-(D-ribitylamino)uracil + riboflavin</text>
        <dbReference type="Rhea" id="RHEA:20772"/>
        <dbReference type="ChEBI" id="CHEBI:15378"/>
        <dbReference type="ChEBI" id="CHEBI:15934"/>
        <dbReference type="ChEBI" id="CHEBI:57986"/>
        <dbReference type="ChEBI" id="CHEBI:58201"/>
        <dbReference type="EC" id="2.5.1.9"/>
    </reaction>
</comment>
<dbReference type="GO" id="GO:0009231">
    <property type="term" value="P:riboflavin biosynthetic process"/>
    <property type="evidence" value="ECO:0007669"/>
    <property type="project" value="UniProtKB-KW"/>
</dbReference>
<dbReference type="RefSeq" id="WP_014624146.1">
    <property type="nucleotide sequence ID" value="NC_017583.1"/>
</dbReference>
<dbReference type="PROSITE" id="PS51177">
    <property type="entry name" value="LUMAZINE_BIND"/>
    <property type="match status" value="2"/>
</dbReference>
<keyword evidence="8" id="KW-0677">Repeat</keyword>
<gene>
    <name evidence="12" type="ordered locus">Spith_0466</name>
</gene>
<feature type="domain" description="Lumazine-binding" evidence="11">
    <location>
        <begin position="1"/>
        <end position="96"/>
    </location>
</feature>
<dbReference type="OrthoDB" id="9788537at2"/>
<dbReference type="PANTHER" id="PTHR21098">
    <property type="entry name" value="RIBOFLAVIN SYNTHASE ALPHA CHAIN"/>
    <property type="match status" value="1"/>
</dbReference>
<evidence type="ECO:0000256" key="10">
    <source>
        <dbReference type="PROSITE-ProRule" id="PRU00524"/>
    </source>
</evidence>
<sequence>MFTGIVREIGVVREVRREGGGLVVRVEGPGVVGVLEVGASVAVDGVCLTVTALDERTFRADVSYETAARSTLGGVRVGRRVNLEPALAVGERLGGHLVSGHVDGVGRVMVRERRSGGEYFAVWVPPELRKYIAPKASVAVDGVSLTVAEKLPEGFSVVVIPHTLAVTTLSDRRQGEPVNLECDILAKYVESLLLEGGSGTGGLTIERLRDLGF</sequence>
<evidence type="ECO:0000256" key="4">
    <source>
        <dbReference type="ARBA" id="ARBA00012827"/>
    </source>
</evidence>
<dbReference type="GO" id="GO:0004746">
    <property type="term" value="F:riboflavin synthase activity"/>
    <property type="evidence" value="ECO:0007669"/>
    <property type="project" value="UniProtKB-UniRule"/>
</dbReference>
<keyword evidence="13" id="KW-1185">Reference proteome</keyword>
<feature type="domain" description="Lumazine-binding" evidence="11">
    <location>
        <begin position="97"/>
        <end position="193"/>
    </location>
</feature>
<reference evidence="12 13" key="1">
    <citation type="submission" date="2011-06" db="EMBL/GenBank/DDBJ databases">
        <title>The complete genome of Spirochaeta thermophila DSM 6578.</title>
        <authorList>
            <consortium name="US DOE Joint Genome Institute (JGI-PGF)"/>
            <person name="Lucas S."/>
            <person name="Lapidus A."/>
            <person name="Bruce D."/>
            <person name="Goodwin L."/>
            <person name="Pitluck S."/>
            <person name="Peters L."/>
            <person name="Kyrpides N."/>
            <person name="Mavromatis K."/>
            <person name="Ivanova N."/>
            <person name="Mikailova N."/>
            <person name="Pagani I."/>
            <person name="Chertkov O."/>
            <person name="Detter J.C."/>
            <person name="Tapia R."/>
            <person name="Han C."/>
            <person name="Land M."/>
            <person name="Hauser L."/>
            <person name="Markowitz V."/>
            <person name="Cheng J.-F."/>
            <person name="Hugenholtz P."/>
            <person name="Woyke T."/>
            <person name="Wu D."/>
            <person name="Spring S."/>
            <person name="Merkhoffer B."/>
            <person name="Schneider S."/>
            <person name="Klenk H.-P."/>
            <person name="Eisen J.A."/>
        </authorList>
    </citation>
    <scope>NUCLEOTIDE SEQUENCE [LARGE SCALE GENOMIC DNA]</scope>
    <source>
        <strain evidence="13">ATCC 700085 / DSM 6578 / Z-1203</strain>
    </source>
</reference>
<evidence type="ECO:0000313" key="13">
    <source>
        <dbReference type="Proteomes" id="UP000007254"/>
    </source>
</evidence>
<proteinExistence type="predicted"/>
<dbReference type="PIRSF" id="PIRSF000498">
    <property type="entry name" value="Riboflavin_syn_A"/>
    <property type="match status" value="1"/>
</dbReference>
<dbReference type="InterPro" id="IPR026017">
    <property type="entry name" value="Lumazine-bd_dom"/>
</dbReference>
<evidence type="ECO:0000313" key="12">
    <source>
        <dbReference type="EMBL" id="AEJ60748.1"/>
    </source>
</evidence>
<dbReference type="NCBIfam" id="TIGR00187">
    <property type="entry name" value="ribE"/>
    <property type="match status" value="1"/>
</dbReference>
<dbReference type="Proteomes" id="UP000007254">
    <property type="component" value="Chromosome"/>
</dbReference>
<evidence type="ECO:0000256" key="5">
    <source>
        <dbReference type="ARBA" id="ARBA00013950"/>
    </source>
</evidence>
<evidence type="ECO:0000256" key="9">
    <source>
        <dbReference type="NCBIfam" id="TIGR00187"/>
    </source>
</evidence>
<evidence type="ECO:0000259" key="11">
    <source>
        <dbReference type="PROSITE" id="PS51177"/>
    </source>
</evidence>
<evidence type="ECO:0000256" key="6">
    <source>
        <dbReference type="ARBA" id="ARBA00022619"/>
    </source>
</evidence>
<dbReference type="SUPFAM" id="SSF63380">
    <property type="entry name" value="Riboflavin synthase domain-like"/>
    <property type="match status" value="2"/>
</dbReference>
<keyword evidence="7" id="KW-0808">Transferase</keyword>
<accession>G0GF49</accession>
<feature type="repeat" description="Lumazine-binding" evidence="10">
    <location>
        <begin position="1"/>
        <end position="96"/>
    </location>
</feature>
<comment type="function">
    <text evidence="2">Catalyzes the dismutation of two molecules of 6,7-dimethyl-8-ribityllumazine, resulting in the formation of riboflavin and 5-amino-6-(D-ribitylamino)uracil.</text>
</comment>
<evidence type="ECO:0000256" key="8">
    <source>
        <dbReference type="ARBA" id="ARBA00022737"/>
    </source>
</evidence>
<dbReference type="AlphaFoldDB" id="G0GF49"/>
<dbReference type="EC" id="2.5.1.9" evidence="4 9"/>
<evidence type="ECO:0000256" key="2">
    <source>
        <dbReference type="ARBA" id="ARBA00002803"/>
    </source>
</evidence>
<name>G0GF49_WINT7</name>
<dbReference type="PANTHER" id="PTHR21098:SF12">
    <property type="entry name" value="RIBOFLAVIN SYNTHASE"/>
    <property type="match status" value="1"/>
</dbReference>
<protein>
    <recommendedName>
        <fullName evidence="5 9">Riboflavin synthase</fullName>
        <ecNumber evidence="4 9">2.5.1.9</ecNumber>
    </recommendedName>
</protein>
<dbReference type="Gene3D" id="2.40.30.20">
    <property type="match status" value="2"/>
</dbReference>
<dbReference type="STRING" id="869211.Spith_0466"/>
<evidence type="ECO:0000256" key="1">
    <source>
        <dbReference type="ARBA" id="ARBA00000968"/>
    </source>
</evidence>
<feature type="repeat" description="Lumazine-binding" evidence="10">
    <location>
        <begin position="97"/>
        <end position="193"/>
    </location>
</feature>
<dbReference type="EMBL" id="CP002903">
    <property type="protein sequence ID" value="AEJ60748.1"/>
    <property type="molecule type" value="Genomic_DNA"/>
</dbReference>
<evidence type="ECO:0000256" key="3">
    <source>
        <dbReference type="ARBA" id="ARBA00004887"/>
    </source>
</evidence>
<dbReference type="CDD" id="cd00402">
    <property type="entry name" value="Riboflavin_synthase_like"/>
    <property type="match status" value="1"/>
</dbReference>
<dbReference type="Pfam" id="PF00677">
    <property type="entry name" value="Lum_binding"/>
    <property type="match status" value="2"/>
</dbReference>
<dbReference type="KEGG" id="stq:Spith_0466"/>
<organism evidence="12 13">
    <name type="scientific">Winmispira thermophila (strain ATCC 700085 / DSM 6578 / Z-1203)</name>
    <name type="common">Spirochaeta thermophila</name>
    <dbReference type="NCBI Taxonomy" id="869211"/>
    <lineage>
        <taxon>Bacteria</taxon>
        <taxon>Pseudomonadati</taxon>
        <taxon>Spirochaetota</taxon>
        <taxon>Spirochaetia</taxon>
        <taxon>Winmispirales</taxon>
        <taxon>Winmispiraceae</taxon>
        <taxon>Winmispira</taxon>
    </lineage>
</organism>
<dbReference type="NCBIfam" id="NF006767">
    <property type="entry name" value="PRK09289.1"/>
    <property type="match status" value="1"/>
</dbReference>
<comment type="pathway">
    <text evidence="3">Cofactor biosynthesis; riboflavin biosynthesis; riboflavin from 2-hydroxy-3-oxobutyl phosphate and 5-amino-6-(D-ribitylamino)uracil: step 2/2.</text>
</comment>
<dbReference type="HOGENOM" id="CLU_034388_2_0_12"/>
<dbReference type="InterPro" id="IPR023366">
    <property type="entry name" value="ATP_synth_asu-like_sf"/>
</dbReference>